<dbReference type="SUPFAM" id="SSF51735">
    <property type="entry name" value="NAD(P)-binding Rossmann-fold domains"/>
    <property type="match status" value="1"/>
</dbReference>
<organism evidence="9 10">
    <name type="scientific">Desulfitobacterium dehalogenans</name>
    <dbReference type="NCBI Taxonomy" id="36854"/>
    <lineage>
        <taxon>Bacteria</taxon>
        <taxon>Bacillati</taxon>
        <taxon>Bacillota</taxon>
        <taxon>Clostridia</taxon>
        <taxon>Eubacteriales</taxon>
        <taxon>Desulfitobacteriaceae</taxon>
        <taxon>Desulfitobacterium</taxon>
    </lineage>
</organism>
<evidence type="ECO:0000256" key="4">
    <source>
        <dbReference type="ARBA" id="ARBA00022692"/>
    </source>
</evidence>
<evidence type="ECO:0000256" key="6">
    <source>
        <dbReference type="ARBA" id="ARBA00023136"/>
    </source>
</evidence>
<evidence type="ECO:0000256" key="1">
    <source>
        <dbReference type="ARBA" id="ARBA00004141"/>
    </source>
</evidence>
<dbReference type="NCBIfam" id="TIGR03023">
    <property type="entry name" value="WcaJ_sugtrans"/>
    <property type="match status" value="1"/>
</dbReference>
<dbReference type="AlphaFoldDB" id="A0A7C6Z4H4"/>
<feature type="transmembrane region" description="Helical" evidence="7">
    <location>
        <begin position="46"/>
        <end position="67"/>
    </location>
</feature>
<keyword evidence="4 7" id="KW-0812">Transmembrane</keyword>
<sequence length="463" mass="54103">MIRENQRTLNNIQVILDLGMVVVALVLAYWLRFLNYEGIHLEFESYIPTLVLLVPLHFFLYYFLGLYEPRRRKSLSVEVGKIIQANLISTMILFTLLYLVKEIHFSRQVLIYFVIITSLLTISERTLLRAFLYNIRKKGYNKKRVLIIGSGRIAKRLISALHENRYLGYQTIGIIDENITVGKKLADVSVIGGIDDLEDIIKDKKIDEIFITISTREYDSFKKTIKLCEKSGVRTQIVPDYARFIPAKPQMDEIDGIPLINIRHVPLDNFLKAFAKRSFDITVSFVGLIIFLPLLLTIIIGIKLDSPGPVFFAQERVGLNKRNFMMYKFRSMKVQITEKSDKEWTTKEDTRKTKFGNILRKASLDELPQLWNVLKGDMSLVGPRPERPYFVSQFKEKIPRYMIKHHVRPGITGWAQVNGWRGDTSIRKRIEFDIYYIENWTFMFDLKILFLTVFKGFVNRNAY</sequence>
<dbReference type="PANTHER" id="PTHR30576:SF0">
    <property type="entry name" value="UNDECAPRENYL-PHOSPHATE N-ACETYLGALACTOSAMINYL 1-PHOSPHATE TRANSFERASE-RELATED"/>
    <property type="match status" value="1"/>
</dbReference>
<feature type="transmembrane region" description="Helical" evidence="7">
    <location>
        <begin position="12"/>
        <end position="31"/>
    </location>
</feature>
<name>A0A7C6Z4H4_9FIRM</name>
<dbReference type="Proteomes" id="UP000553059">
    <property type="component" value="Unassembled WGS sequence"/>
</dbReference>
<dbReference type="InterPro" id="IPR003362">
    <property type="entry name" value="Bact_transf"/>
</dbReference>
<dbReference type="InterPro" id="IPR036291">
    <property type="entry name" value="NAD(P)-bd_dom_sf"/>
</dbReference>
<keyword evidence="6 7" id="KW-0472">Membrane</keyword>
<evidence type="ECO:0000256" key="2">
    <source>
        <dbReference type="ARBA" id="ARBA00006464"/>
    </source>
</evidence>
<feature type="transmembrane region" description="Helical" evidence="7">
    <location>
        <begin position="281"/>
        <end position="302"/>
    </location>
</feature>
<proteinExistence type="inferred from homology"/>
<evidence type="ECO:0000256" key="7">
    <source>
        <dbReference type="SAM" id="Phobius"/>
    </source>
</evidence>
<evidence type="ECO:0000256" key="5">
    <source>
        <dbReference type="ARBA" id="ARBA00022989"/>
    </source>
</evidence>
<reference evidence="9 10" key="1">
    <citation type="journal article" date="2020" name="Biotechnol. Biofuels">
        <title>New insights from the biogas microbiome by comprehensive genome-resolved metagenomics of nearly 1600 species originating from multiple anaerobic digesters.</title>
        <authorList>
            <person name="Campanaro S."/>
            <person name="Treu L."/>
            <person name="Rodriguez-R L.M."/>
            <person name="Kovalovszki A."/>
            <person name="Ziels R.M."/>
            <person name="Maus I."/>
            <person name="Zhu X."/>
            <person name="Kougias P.G."/>
            <person name="Basile A."/>
            <person name="Luo G."/>
            <person name="Schluter A."/>
            <person name="Konstantinidis K.T."/>
            <person name="Angelidaki I."/>
        </authorList>
    </citation>
    <scope>NUCLEOTIDE SEQUENCE [LARGE SCALE GENOMIC DNA]</scope>
    <source>
        <strain evidence="9">AS05jafATM_4</strain>
    </source>
</reference>
<evidence type="ECO:0000313" key="10">
    <source>
        <dbReference type="Proteomes" id="UP000553059"/>
    </source>
</evidence>
<dbReference type="Pfam" id="PF13727">
    <property type="entry name" value="CoA_binding_3"/>
    <property type="match status" value="1"/>
</dbReference>
<dbReference type="EC" id="2.7.8.31" evidence="9"/>
<evidence type="ECO:0000256" key="3">
    <source>
        <dbReference type="ARBA" id="ARBA00022679"/>
    </source>
</evidence>
<comment type="subcellular location">
    <subcellularLocation>
        <location evidence="1">Membrane</location>
        <topology evidence="1">Multi-pass membrane protein</topology>
    </subcellularLocation>
</comment>
<dbReference type="PANTHER" id="PTHR30576">
    <property type="entry name" value="COLANIC BIOSYNTHESIS UDP-GLUCOSE LIPID CARRIER TRANSFERASE"/>
    <property type="match status" value="1"/>
</dbReference>
<dbReference type="Gene3D" id="3.40.50.720">
    <property type="entry name" value="NAD(P)-binding Rossmann-like Domain"/>
    <property type="match status" value="1"/>
</dbReference>
<dbReference type="InterPro" id="IPR017473">
    <property type="entry name" value="Undecaprenyl-P_gluc_Ptfrase"/>
</dbReference>
<evidence type="ECO:0000259" key="8">
    <source>
        <dbReference type="Pfam" id="PF02397"/>
    </source>
</evidence>
<evidence type="ECO:0000313" key="9">
    <source>
        <dbReference type="EMBL" id="HHY26989.1"/>
    </source>
</evidence>
<comment type="similarity">
    <text evidence="2">Belongs to the bacterial sugar transferase family.</text>
</comment>
<protein>
    <submittedName>
        <fullName evidence="9">Undecaprenyl-phosphate glucose phosphotransferase</fullName>
        <ecNumber evidence="9">2.7.8.31</ecNumber>
    </submittedName>
</protein>
<dbReference type="NCBIfam" id="TIGR03025">
    <property type="entry name" value="EPS_sugtrans"/>
    <property type="match status" value="1"/>
</dbReference>
<feature type="transmembrane region" description="Helical" evidence="7">
    <location>
        <begin position="79"/>
        <end position="99"/>
    </location>
</feature>
<dbReference type="Pfam" id="PF02397">
    <property type="entry name" value="Bac_transf"/>
    <property type="match status" value="1"/>
</dbReference>
<dbReference type="InterPro" id="IPR017475">
    <property type="entry name" value="EPS_sugar_tfrase"/>
</dbReference>
<feature type="transmembrane region" description="Helical" evidence="7">
    <location>
        <begin position="111"/>
        <end position="132"/>
    </location>
</feature>
<dbReference type="GO" id="GO:0016020">
    <property type="term" value="C:membrane"/>
    <property type="evidence" value="ECO:0007669"/>
    <property type="project" value="UniProtKB-SubCell"/>
</dbReference>
<keyword evidence="3 9" id="KW-0808">Transferase</keyword>
<dbReference type="GO" id="GO:0089702">
    <property type="term" value="F:undecaprenyl-phosphate glucose phosphotransferase activity"/>
    <property type="evidence" value="ECO:0007669"/>
    <property type="project" value="UniProtKB-EC"/>
</dbReference>
<comment type="caution">
    <text evidence="9">The sequence shown here is derived from an EMBL/GenBank/DDBJ whole genome shotgun (WGS) entry which is preliminary data.</text>
</comment>
<gene>
    <name evidence="9" type="ORF">GX523_09660</name>
</gene>
<feature type="domain" description="Bacterial sugar transferase" evidence="8">
    <location>
        <begin position="276"/>
        <end position="456"/>
    </location>
</feature>
<dbReference type="EMBL" id="DUTF01000222">
    <property type="protein sequence ID" value="HHY26989.1"/>
    <property type="molecule type" value="Genomic_DNA"/>
</dbReference>
<accession>A0A7C6Z4H4</accession>
<keyword evidence="5 7" id="KW-1133">Transmembrane helix</keyword>